<dbReference type="EMBL" id="JAPDRK010000015">
    <property type="protein sequence ID" value="KAJ9605880.1"/>
    <property type="molecule type" value="Genomic_DNA"/>
</dbReference>
<dbReference type="PANTHER" id="PTHR30344">
    <property type="entry name" value="6-PHOSPHOGLUCONOLACTONASE-RELATED"/>
    <property type="match status" value="1"/>
</dbReference>
<keyword evidence="3" id="KW-1185">Reference proteome</keyword>
<evidence type="ECO:0000313" key="3">
    <source>
        <dbReference type="Proteomes" id="UP001172673"/>
    </source>
</evidence>
<accession>A0AA38X327</accession>
<comment type="caution">
    <text evidence="2">The sequence shown here is derived from an EMBL/GenBank/DDBJ whole genome shotgun (WGS) entry which is preliminary data.</text>
</comment>
<dbReference type="SUPFAM" id="SSF75011">
    <property type="entry name" value="3-carboxy-cis,cis-mucoante lactonizing enzyme"/>
    <property type="match status" value="1"/>
</dbReference>
<gene>
    <name evidence="2" type="ORF">H2200_009729</name>
</gene>
<sequence length="417" mass="45007">MSTAYDFLVGTFNTPQLFILRFTPPSPTNSGQGTLDILHRASAIGSHSWLHLIPPRRSGVRNLYATAWTEPPTVVAYAVHSPTDIELLGSAPTRSRSGYVTASDIALYSAGGATGEVFSLDPETGNIISPNSSSGRAPAADHISSGVPPLQLLSFLDEDAQRDDGSVMDFGGLRHGAHSTDLSPDGKALYIADIGRNCIWTFSIDQKSGELALGEKHISPRPTDGPRHVWPHPSGKFVYCLQEHTSMVDVFSTSNDGVVLKHEQGVRIIPAEENEGDYWADEVRTSLSDGDRPRYLYASTRGLKKGKNGWVAVYKLTDEGTIDTSLAPHASFSKDESSSKADSAPYNGLLHLWETPTSGGWANAIQPGPTHEGVEYLALTDSEQGFVFVLSWDGMEIKEVARTRLDEGVGAATAVWL</sequence>
<dbReference type="InterPro" id="IPR050282">
    <property type="entry name" value="Cycloisomerase_2"/>
</dbReference>
<dbReference type="Gene3D" id="2.130.10.10">
    <property type="entry name" value="YVTN repeat-like/Quinoprotein amine dehydrogenase"/>
    <property type="match status" value="1"/>
</dbReference>
<comment type="similarity">
    <text evidence="1">Belongs to the cycloisomerase 2 family.</text>
</comment>
<protein>
    <recommendedName>
        <fullName evidence="4">Muconate cycloisomerase 1</fullName>
    </recommendedName>
</protein>
<proteinExistence type="inferred from homology"/>
<dbReference type="Proteomes" id="UP001172673">
    <property type="component" value="Unassembled WGS sequence"/>
</dbReference>
<name>A0AA38X327_9EURO</name>
<dbReference type="InterPro" id="IPR015943">
    <property type="entry name" value="WD40/YVTN_repeat-like_dom_sf"/>
</dbReference>
<dbReference type="AlphaFoldDB" id="A0AA38X327"/>
<reference evidence="2" key="1">
    <citation type="submission" date="2022-10" db="EMBL/GenBank/DDBJ databases">
        <title>Culturing micro-colonial fungi from biological soil crusts in the Mojave desert and describing Neophaeococcomyces mojavensis, and introducing the new genera and species Taxawa tesnikishii.</title>
        <authorList>
            <person name="Kurbessoian T."/>
            <person name="Stajich J.E."/>
        </authorList>
    </citation>
    <scope>NUCLEOTIDE SEQUENCE</scope>
    <source>
        <strain evidence="2">TK_41</strain>
    </source>
</reference>
<dbReference type="PANTHER" id="PTHR30344:SF4">
    <property type="entry name" value="CYCLASE, PUTATIVE (AFU_ORTHOLOGUE AFUA_6G11580)-RELATED"/>
    <property type="match status" value="1"/>
</dbReference>
<organism evidence="2 3">
    <name type="scientific">Cladophialophora chaetospira</name>
    <dbReference type="NCBI Taxonomy" id="386627"/>
    <lineage>
        <taxon>Eukaryota</taxon>
        <taxon>Fungi</taxon>
        <taxon>Dikarya</taxon>
        <taxon>Ascomycota</taxon>
        <taxon>Pezizomycotina</taxon>
        <taxon>Eurotiomycetes</taxon>
        <taxon>Chaetothyriomycetidae</taxon>
        <taxon>Chaetothyriales</taxon>
        <taxon>Herpotrichiellaceae</taxon>
        <taxon>Cladophialophora</taxon>
    </lineage>
</organism>
<dbReference type="Pfam" id="PF10282">
    <property type="entry name" value="Lactonase"/>
    <property type="match status" value="1"/>
</dbReference>
<evidence type="ECO:0008006" key="4">
    <source>
        <dbReference type="Google" id="ProtNLM"/>
    </source>
</evidence>
<dbReference type="InterPro" id="IPR019405">
    <property type="entry name" value="Lactonase_7-beta_prop"/>
</dbReference>
<dbReference type="GO" id="GO:0017057">
    <property type="term" value="F:6-phosphogluconolactonase activity"/>
    <property type="evidence" value="ECO:0007669"/>
    <property type="project" value="TreeGrafter"/>
</dbReference>
<evidence type="ECO:0000313" key="2">
    <source>
        <dbReference type="EMBL" id="KAJ9605880.1"/>
    </source>
</evidence>
<evidence type="ECO:0000256" key="1">
    <source>
        <dbReference type="ARBA" id="ARBA00005564"/>
    </source>
</evidence>